<evidence type="ECO:0000313" key="2">
    <source>
        <dbReference type="Proteomes" id="UP000055590"/>
    </source>
</evidence>
<keyword evidence="2" id="KW-1185">Reference proteome</keyword>
<dbReference type="STRING" id="1391653.AKJ08_2506"/>
<gene>
    <name evidence="1" type="ORF">AKJ08_2506</name>
</gene>
<protein>
    <submittedName>
        <fullName evidence="1">Cobalt-precorrin-8x methylmutase</fullName>
    </submittedName>
</protein>
<sequence length="105" mass="11431">MGLPVLEWLRSHPAFETISVVWPFETGPALPPRGSGARIVHAEVYPSLVQHPIPVGWCKDQAQVVALAHHLARLDASNDLKALFAAPEGQPPEVLDEEGWILGVE</sequence>
<evidence type="ECO:0000313" key="1">
    <source>
        <dbReference type="EMBL" id="AKU92119.1"/>
    </source>
</evidence>
<dbReference type="EMBL" id="CP012332">
    <property type="protein sequence ID" value="AKU92119.1"/>
    <property type="molecule type" value="Genomic_DNA"/>
</dbReference>
<dbReference type="Proteomes" id="UP000055590">
    <property type="component" value="Chromosome"/>
</dbReference>
<proteinExistence type="predicted"/>
<organism evidence="1 2">
    <name type="scientific">Vulgatibacter incomptus</name>
    <dbReference type="NCBI Taxonomy" id="1391653"/>
    <lineage>
        <taxon>Bacteria</taxon>
        <taxon>Pseudomonadati</taxon>
        <taxon>Myxococcota</taxon>
        <taxon>Myxococcia</taxon>
        <taxon>Myxococcales</taxon>
        <taxon>Cystobacterineae</taxon>
        <taxon>Vulgatibacteraceae</taxon>
        <taxon>Vulgatibacter</taxon>
    </lineage>
</organism>
<dbReference type="AlphaFoldDB" id="A0A0K1PG82"/>
<dbReference type="RefSeq" id="WP_205624723.1">
    <property type="nucleotide sequence ID" value="NZ_CP012332.1"/>
</dbReference>
<reference evidence="1 2" key="1">
    <citation type="submission" date="2015-08" db="EMBL/GenBank/DDBJ databases">
        <authorList>
            <person name="Babu N.S."/>
            <person name="Beckwith C.J."/>
            <person name="Beseler K.G."/>
            <person name="Brison A."/>
            <person name="Carone J.V."/>
            <person name="Caskin T.P."/>
            <person name="Diamond M."/>
            <person name="Durham M.E."/>
            <person name="Foxe J.M."/>
            <person name="Go M."/>
            <person name="Henderson B.A."/>
            <person name="Jones I.B."/>
            <person name="McGettigan J.A."/>
            <person name="Micheletti S.J."/>
            <person name="Nasrallah M.E."/>
            <person name="Ortiz D."/>
            <person name="Piller C.R."/>
            <person name="Privatt S.R."/>
            <person name="Schneider S.L."/>
            <person name="Sharp S."/>
            <person name="Smith T.C."/>
            <person name="Stanton J.D."/>
            <person name="Ullery H.E."/>
            <person name="Wilson R.J."/>
            <person name="Serrano M.G."/>
            <person name="Buck G."/>
            <person name="Lee V."/>
            <person name="Wang Y."/>
            <person name="Carvalho R."/>
            <person name="Voegtly L."/>
            <person name="Shi R."/>
            <person name="Duckworth R."/>
            <person name="Johnson A."/>
            <person name="Loviza R."/>
            <person name="Walstead R."/>
            <person name="Shah Z."/>
            <person name="Kiflezghi M."/>
            <person name="Wade K."/>
            <person name="Ball S.L."/>
            <person name="Bradley K.W."/>
            <person name="Asai D.J."/>
            <person name="Bowman C.A."/>
            <person name="Russell D.A."/>
            <person name="Pope W.H."/>
            <person name="Jacobs-Sera D."/>
            <person name="Hendrix R.W."/>
            <person name="Hatfull G.F."/>
        </authorList>
    </citation>
    <scope>NUCLEOTIDE SEQUENCE [LARGE SCALE GENOMIC DNA]</scope>
    <source>
        <strain evidence="1 2">DSM 27710</strain>
    </source>
</reference>
<dbReference type="KEGG" id="vin:AKJ08_2506"/>
<accession>A0A0K1PG82</accession>
<name>A0A0K1PG82_9BACT</name>